<dbReference type="AlphaFoldDB" id="A0A485LNX9"/>
<dbReference type="EMBL" id="VJMH01007320">
    <property type="protein sequence ID" value="KAF0684129.1"/>
    <property type="molecule type" value="Genomic_DNA"/>
</dbReference>
<reference evidence="2" key="2">
    <citation type="submission" date="2019-06" db="EMBL/GenBank/DDBJ databases">
        <title>Genomics analysis of Aphanomyces spp. identifies a new class of oomycete effector associated with host adaptation.</title>
        <authorList>
            <person name="Gaulin E."/>
        </authorList>
    </citation>
    <scope>NUCLEOTIDE SEQUENCE</scope>
    <source>
        <strain evidence="2">CBS 578.67</strain>
    </source>
</reference>
<dbReference type="Proteomes" id="UP000332933">
    <property type="component" value="Unassembled WGS sequence"/>
</dbReference>
<feature type="transmembrane region" description="Helical" evidence="1">
    <location>
        <begin position="93"/>
        <end position="115"/>
    </location>
</feature>
<reference evidence="3 4" key="1">
    <citation type="submission" date="2019-03" db="EMBL/GenBank/DDBJ databases">
        <authorList>
            <person name="Gaulin E."/>
            <person name="Dumas B."/>
        </authorList>
    </citation>
    <scope>NUCLEOTIDE SEQUENCE [LARGE SCALE GENOMIC DNA]</scope>
    <source>
        <strain evidence="3">CBS 568.67</strain>
    </source>
</reference>
<organism evidence="3 4">
    <name type="scientific">Aphanomyces stellatus</name>
    <dbReference type="NCBI Taxonomy" id="120398"/>
    <lineage>
        <taxon>Eukaryota</taxon>
        <taxon>Sar</taxon>
        <taxon>Stramenopiles</taxon>
        <taxon>Oomycota</taxon>
        <taxon>Saprolegniomycetes</taxon>
        <taxon>Saprolegniales</taxon>
        <taxon>Verrucalvaceae</taxon>
        <taxon>Aphanomyces</taxon>
    </lineage>
</organism>
<proteinExistence type="predicted"/>
<dbReference type="OrthoDB" id="64741at2759"/>
<feature type="transmembrane region" description="Helical" evidence="1">
    <location>
        <begin position="29"/>
        <end position="49"/>
    </location>
</feature>
<keyword evidence="4" id="KW-1185">Reference proteome</keyword>
<gene>
    <name evidence="3" type="primary">Aste57867_23859</name>
    <name evidence="2" type="ORF">As57867_023786</name>
    <name evidence="3" type="ORF">ASTE57867_23859</name>
</gene>
<name>A0A485LNX9_9STRA</name>
<feature type="transmembrane region" description="Helical" evidence="1">
    <location>
        <begin position="64"/>
        <end position="86"/>
    </location>
</feature>
<evidence type="ECO:0000313" key="3">
    <source>
        <dbReference type="EMBL" id="VFU00502.1"/>
    </source>
</evidence>
<feature type="transmembrane region" description="Helical" evidence="1">
    <location>
        <begin position="127"/>
        <end position="146"/>
    </location>
</feature>
<evidence type="ECO:0000256" key="1">
    <source>
        <dbReference type="SAM" id="Phobius"/>
    </source>
</evidence>
<dbReference type="EMBL" id="CAADRA010007346">
    <property type="protein sequence ID" value="VFU00502.1"/>
    <property type="molecule type" value="Genomic_DNA"/>
</dbReference>
<evidence type="ECO:0000313" key="2">
    <source>
        <dbReference type="EMBL" id="KAF0684129.1"/>
    </source>
</evidence>
<keyword evidence="1" id="KW-0472">Membrane</keyword>
<protein>
    <submittedName>
        <fullName evidence="3">Aste57867_23859 protein</fullName>
    </submittedName>
</protein>
<evidence type="ECO:0000313" key="4">
    <source>
        <dbReference type="Proteomes" id="UP000332933"/>
    </source>
</evidence>
<accession>A0A485LNX9</accession>
<keyword evidence="1" id="KW-0812">Transmembrane</keyword>
<keyword evidence="1" id="KW-1133">Transmembrane helix</keyword>
<sequence>MKAAAAAHPSHDAHLLYILRVQNIAQSRVWRGILVVIGLFLGGLMLYQAPGTDDDDDDGFSQRYIATVFKLAALGYVGEAALVAFARQTTHPLVLWLTRAALILSWLVSGLTYSMWHRHVLEEASTFMAIAVMGPSIFAAVCWFAGRELLALDAELHDLHKIAPS</sequence>